<reference evidence="1" key="1">
    <citation type="submission" date="2021-02" db="EMBL/GenBank/DDBJ databases">
        <authorList>
            <consortium name="DOE Joint Genome Institute"/>
            <person name="Ahrendt S."/>
            <person name="Looney B.P."/>
            <person name="Miyauchi S."/>
            <person name="Morin E."/>
            <person name="Drula E."/>
            <person name="Courty P.E."/>
            <person name="Chicoki N."/>
            <person name="Fauchery L."/>
            <person name="Kohler A."/>
            <person name="Kuo A."/>
            <person name="Labutti K."/>
            <person name="Pangilinan J."/>
            <person name="Lipzen A."/>
            <person name="Riley R."/>
            <person name="Andreopoulos W."/>
            <person name="He G."/>
            <person name="Johnson J."/>
            <person name="Barry K.W."/>
            <person name="Grigoriev I.V."/>
            <person name="Nagy L."/>
            <person name="Hibbett D."/>
            <person name="Henrissat B."/>
            <person name="Matheny P.B."/>
            <person name="Labbe J."/>
            <person name="Martin F."/>
        </authorList>
    </citation>
    <scope>NUCLEOTIDE SEQUENCE</scope>
    <source>
        <strain evidence="1">FP105234-sp</strain>
    </source>
</reference>
<proteinExistence type="predicted"/>
<keyword evidence="2" id="KW-1185">Reference proteome</keyword>
<organism evidence="1 2">
    <name type="scientific">Auriscalpium vulgare</name>
    <dbReference type="NCBI Taxonomy" id="40419"/>
    <lineage>
        <taxon>Eukaryota</taxon>
        <taxon>Fungi</taxon>
        <taxon>Dikarya</taxon>
        <taxon>Basidiomycota</taxon>
        <taxon>Agaricomycotina</taxon>
        <taxon>Agaricomycetes</taxon>
        <taxon>Russulales</taxon>
        <taxon>Auriscalpiaceae</taxon>
        <taxon>Auriscalpium</taxon>
    </lineage>
</organism>
<accession>A0ACB8RDR3</accession>
<evidence type="ECO:0000313" key="2">
    <source>
        <dbReference type="Proteomes" id="UP000814033"/>
    </source>
</evidence>
<sequence length="364" mass="41673">MSSSASSSAQPSTLSHNSLKRLRAESITSSENGNQGNSPSASKRARPDPYFTLPPPTTQYITLYIMLMRFKRVFRVVEVPLNYTFANLHTLMQFLFGWSGDHLHEVEVFDCVTLLKTRKGEIKEAGRIPAHQRELSDWYAVNGTGRIARQFKGSDPMWKVTTRKPRKNEWWDLEVENRLDAEATLGEVWNVDEKQNLSYRTEGDSSNEEIAIKYKYDLGSTWEVHISCNDDNTFVTKAVASNLPVIVKANGAPPLEDPPYPEPIEIDAHKKPIPRRFYEQDVFAKYCAHEMTCITREDKLDVCTDAEAKARHQEKRRRRKKKQRERKEIRDIPLSDDDLDTEDEQPAVREAEAGDDSTPPGESN</sequence>
<evidence type="ECO:0000313" key="1">
    <source>
        <dbReference type="EMBL" id="KAI0041984.1"/>
    </source>
</evidence>
<dbReference type="EMBL" id="MU276090">
    <property type="protein sequence ID" value="KAI0041984.1"/>
    <property type="molecule type" value="Genomic_DNA"/>
</dbReference>
<protein>
    <submittedName>
        <fullName evidence="1">Uncharacterized protein</fullName>
    </submittedName>
</protein>
<reference evidence="1" key="2">
    <citation type="journal article" date="2022" name="New Phytol.">
        <title>Evolutionary transition to the ectomycorrhizal habit in the genomes of a hyperdiverse lineage of mushroom-forming fungi.</title>
        <authorList>
            <person name="Looney B."/>
            <person name="Miyauchi S."/>
            <person name="Morin E."/>
            <person name="Drula E."/>
            <person name="Courty P.E."/>
            <person name="Kohler A."/>
            <person name="Kuo A."/>
            <person name="LaButti K."/>
            <person name="Pangilinan J."/>
            <person name="Lipzen A."/>
            <person name="Riley R."/>
            <person name="Andreopoulos W."/>
            <person name="He G."/>
            <person name="Johnson J."/>
            <person name="Nolan M."/>
            <person name="Tritt A."/>
            <person name="Barry K.W."/>
            <person name="Grigoriev I.V."/>
            <person name="Nagy L.G."/>
            <person name="Hibbett D."/>
            <person name="Henrissat B."/>
            <person name="Matheny P.B."/>
            <person name="Labbe J."/>
            <person name="Martin F.M."/>
        </authorList>
    </citation>
    <scope>NUCLEOTIDE SEQUENCE</scope>
    <source>
        <strain evidence="1">FP105234-sp</strain>
    </source>
</reference>
<name>A0ACB8RDR3_9AGAM</name>
<gene>
    <name evidence="1" type="ORF">FA95DRAFT_1610563</name>
</gene>
<comment type="caution">
    <text evidence="1">The sequence shown here is derived from an EMBL/GenBank/DDBJ whole genome shotgun (WGS) entry which is preliminary data.</text>
</comment>
<dbReference type="Proteomes" id="UP000814033">
    <property type="component" value="Unassembled WGS sequence"/>
</dbReference>